<dbReference type="CDD" id="cd03467">
    <property type="entry name" value="Rieske"/>
    <property type="match status" value="1"/>
</dbReference>
<dbReference type="SUPFAM" id="SSF50022">
    <property type="entry name" value="ISP domain"/>
    <property type="match status" value="1"/>
</dbReference>
<evidence type="ECO:0000256" key="1">
    <source>
        <dbReference type="ARBA" id="ARBA00022714"/>
    </source>
</evidence>
<accession>A0A542XB55</accession>
<evidence type="ECO:0000259" key="5">
    <source>
        <dbReference type="PROSITE" id="PS51296"/>
    </source>
</evidence>
<dbReference type="RefSeq" id="WP_142005130.1">
    <property type="nucleotide sequence ID" value="NZ_CAJTBP010000001.1"/>
</dbReference>
<evidence type="ECO:0000313" key="6">
    <source>
        <dbReference type="EMBL" id="TQL33065.1"/>
    </source>
</evidence>
<dbReference type="PROSITE" id="PS51296">
    <property type="entry name" value="RIESKE"/>
    <property type="match status" value="1"/>
</dbReference>
<dbReference type="GO" id="GO:0051537">
    <property type="term" value="F:2 iron, 2 sulfur cluster binding"/>
    <property type="evidence" value="ECO:0007669"/>
    <property type="project" value="UniProtKB-KW"/>
</dbReference>
<keyword evidence="1" id="KW-0001">2Fe-2S</keyword>
<keyword evidence="4" id="KW-0411">Iron-sulfur</keyword>
<evidence type="ECO:0000256" key="4">
    <source>
        <dbReference type="ARBA" id="ARBA00023014"/>
    </source>
</evidence>
<dbReference type="GO" id="GO:0046872">
    <property type="term" value="F:metal ion binding"/>
    <property type="evidence" value="ECO:0007669"/>
    <property type="project" value="UniProtKB-KW"/>
</dbReference>
<comment type="caution">
    <text evidence="6">The sequence shown here is derived from an EMBL/GenBank/DDBJ whole genome shotgun (WGS) entry which is preliminary data.</text>
</comment>
<dbReference type="Proteomes" id="UP000318336">
    <property type="component" value="Unassembled WGS sequence"/>
</dbReference>
<dbReference type="AlphaFoldDB" id="A0A542XB55"/>
<dbReference type="Gene3D" id="2.102.10.10">
    <property type="entry name" value="Rieske [2Fe-2S] iron-sulphur domain"/>
    <property type="match status" value="1"/>
</dbReference>
<keyword evidence="3" id="KW-0408">Iron</keyword>
<dbReference type="OrthoDB" id="9795104at2"/>
<gene>
    <name evidence="6" type="ORF">FB554_1199</name>
</gene>
<dbReference type="Pfam" id="PF00355">
    <property type="entry name" value="Rieske"/>
    <property type="match status" value="1"/>
</dbReference>
<dbReference type="GO" id="GO:0016705">
    <property type="term" value="F:oxidoreductase activity, acting on paired donors, with incorporation or reduction of molecular oxygen"/>
    <property type="evidence" value="ECO:0007669"/>
    <property type="project" value="UniProtKB-ARBA"/>
</dbReference>
<dbReference type="InterPro" id="IPR036922">
    <property type="entry name" value="Rieske_2Fe-2S_sf"/>
</dbReference>
<evidence type="ECO:0000313" key="7">
    <source>
        <dbReference type="Proteomes" id="UP000318336"/>
    </source>
</evidence>
<keyword evidence="7" id="KW-1185">Reference proteome</keyword>
<dbReference type="PANTHER" id="PTHR21496:SF23">
    <property type="entry name" value="3-PHENYLPROPIONATE_CINNAMIC ACID DIOXYGENASE FERREDOXIN SUBUNIT"/>
    <property type="match status" value="1"/>
</dbReference>
<reference evidence="6 7" key="1">
    <citation type="submission" date="2019-06" db="EMBL/GenBank/DDBJ databases">
        <title>Sequencing the genomes of 1000 actinobacteria strains.</title>
        <authorList>
            <person name="Klenk H.-P."/>
        </authorList>
    </citation>
    <scope>NUCLEOTIDE SEQUENCE [LARGE SCALE GENOMIC DNA]</scope>
    <source>
        <strain evidence="6 7">DSM 24617</strain>
    </source>
</reference>
<dbReference type="GO" id="GO:0004497">
    <property type="term" value="F:monooxygenase activity"/>
    <property type="evidence" value="ECO:0007669"/>
    <property type="project" value="UniProtKB-ARBA"/>
</dbReference>
<keyword evidence="2" id="KW-0479">Metal-binding</keyword>
<evidence type="ECO:0000256" key="2">
    <source>
        <dbReference type="ARBA" id="ARBA00022723"/>
    </source>
</evidence>
<evidence type="ECO:0000256" key="3">
    <source>
        <dbReference type="ARBA" id="ARBA00023004"/>
    </source>
</evidence>
<dbReference type="EMBL" id="VFOK01000001">
    <property type="protein sequence ID" value="TQL33065.1"/>
    <property type="molecule type" value="Genomic_DNA"/>
</dbReference>
<feature type="domain" description="Rieske" evidence="5">
    <location>
        <begin position="8"/>
        <end position="123"/>
    </location>
</feature>
<dbReference type="PANTHER" id="PTHR21496">
    <property type="entry name" value="FERREDOXIN-RELATED"/>
    <property type="match status" value="1"/>
</dbReference>
<organism evidence="6 7">
    <name type="scientific">Barrientosiimonas humi</name>
    <dbReference type="NCBI Taxonomy" id="999931"/>
    <lineage>
        <taxon>Bacteria</taxon>
        <taxon>Bacillati</taxon>
        <taxon>Actinomycetota</taxon>
        <taxon>Actinomycetes</taxon>
        <taxon>Micrococcales</taxon>
        <taxon>Dermacoccaceae</taxon>
        <taxon>Barrientosiimonas</taxon>
    </lineage>
</organism>
<sequence>MSRTRSAGVDVGVSSDVPELGRLVVDVDDRTIGIFRVEGRLYAYDNVCPHQGGPVCQGRIMPKVRERIEDHLAKGMEYDRSEMHLVCPWHGAEFVITTGQHASTAAVALSPVEVTEEGGHIRVHV</sequence>
<protein>
    <submittedName>
        <fullName evidence="6">Nitrite reductase/ring-hydroxylating ferredoxin subunit</fullName>
    </submittedName>
</protein>
<dbReference type="InterPro" id="IPR017941">
    <property type="entry name" value="Rieske_2Fe-2S"/>
</dbReference>
<proteinExistence type="predicted"/>
<name>A0A542XB55_9MICO</name>